<dbReference type="PANTHER" id="PTHR43475">
    <property type="entry name" value="METHYLTHIORIBOSE-1-PHOSPHATE ISOMERASE"/>
    <property type="match status" value="1"/>
</dbReference>
<comment type="catalytic activity">
    <reaction evidence="3">
        <text>5-(methylsulfanyl)-alpha-D-ribose 1-phosphate = 5-(methylsulfanyl)-D-ribulose 1-phosphate</text>
        <dbReference type="Rhea" id="RHEA:19989"/>
        <dbReference type="ChEBI" id="CHEBI:58533"/>
        <dbReference type="ChEBI" id="CHEBI:58548"/>
        <dbReference type="EC" id="5.3.1.23"/>
    </reaction>
</comment>
<dbReference type="InterPro" id="IPR027363">
    <property type="entry name" value="M1Pi_N"/>
</dbReference>
<dbReference type="Proteomes" id="UP000184139">
    <property type="component" value="Unassembled WGS sequence"/>
</dbReference>
<feature type="binding site" evidence="3">
    <location>
        <begin position="238"/>
        <end position="239"/>
    </location>
    <ligand>
        <name>substrate</name>
    </ligand>
</feature>
<keyword evidence="3" id="KW-0486">Methionine biosynthesis</keyword>
<feature type="site" description="Transition state stabilizer" evidence="3">
    <location>
        <position position="148"/>
    </location>
</feature>
<dbReference type="InterPro" id="IPR011559">
    <property type="entry name" value="Initiation_fac_2B_a/b/d"/>
</dbReference>
<dbReference type="NCBIfam" id="TIGR00512">
    <property type="entry name" value="salvage_mtnA"/>
    <property type="match status" value="1"/>
</dbReference>
<dbReference type="HAMAP" id="MF_01678">
    <property type="entry name" value="Salvage_MtnA"/>
    <property type="match status" value="1"/>
</dbReference>
<evidence type="ECO:0000256" key="2">
    <source>
        <dbReference type="ARBA" id="ARBA00023235"/>
    </source>
</evidence>
<evidence type="ECO:0000256" key="3">
    <source>
        <dbReference type="HAMAP-Rule" id="MF_01678"/>
    </source>
</evidence>
<dbReference type="InterPro" id="IPR037171">
    <property type="entry name" value="NagB/RpiA_transferase-like"/>
</dbReference>
<dbReference type="STRING" id="1121409.SAMN02745124_03781"/>
<dbReference type="GO" id="GO:0019509">
    <property type="term" value="P:L-methionine salvage from methylthioadenosine"/>
    <property type="evidence" value="ECO:0007669"/>
    <property type="project" value="UniProtKB-UniRule"/>
</dbReference>
<feature type="binding site" evidence="3">
    <location>
        <begin position="49"/>
        <end position="51"/>
    </location>
    <ligand>
        <name>substrate</name>
    </ligand>
</feature>
<dbReference type="FunFam" id="3.40.50.10470:FF:000006">
    <property type="entry name" value="Methylthioribose-1-phosphate isomerase"/>
    <property type="match status" value="1"/>
</dbReference>
<feature type="active site" description="Proton donor" evidence="3">
    <location>
        <position position="228"/>
    </location>
</feature>
<name>A0A1M5Y9Z6_9BACT</name>
<dbReference type="NCBIfam" id="TIGR00524">
    <property type="entry name" value="eIF-2B_rel"/>
    <property type="match status" value="1"/>
</dbReference>
<comment type="pathway">
    <text evidence="3">Amino-acid biosynthesis; L-methionine biosynthesis via salvage pathway; L-methionine from S-methyl-5-thio-alpha-D-ribose 1-phosphate: step 1/6.</text>
</comment>
<evidence type="ECO:0000313" key="4">
    <source>
        <dbReference type="EMBL" id="SHI08911.1"/>
    </source>
</evidence>
<dbReference type="Pfam" id="PF01008">
    <property type="entry name" value="IF-2B"/>
    <property type="match status" value="1"/>
</dbReference>
<protein>
    <recommendedName>
        <fullName evidence="3">Methylthioribose-1-phosphate isomerase</fullName>
        <shortName evidence="3">M1Pi</shortName>
        <shortName evidence="3">MTR-1-P isomerase</shortName>
        <ecNumber evidence="3">5.3.1.23</ecNumber>
    </recommendedName>
    <alternativeName>
        <fullName evidence="3">S-methyl-5-thioribose-1-phosphate isomerase</fullName>
    </alternativeName>
</protein>
<comment type="function">
    <text evidence="3">Catalyzes the interconversion of methylthioribose-1-phosphate (MTR-1-P) into methylthioribulose-1-phosphate (MTRu-1-P).</text>
</comment>
<sequence length="346" mass="37733">MIDFHSAGLVCNGTSLSILDQSLLPQREVWLRCGDVDTLIELMRRLAIRGAPAIGVAAGLLLALLARRGSHPEELIVDAARLRRARPTAVNLMNTIDRLVPLMGGPEYPASLIEEALQICREDVQQCDRMAHYGAQLVGEREMILTHCNTGGLATAGIGTAFGVILTAHRQGKRPFVWVDETRPLLQGGRLTAWECLQHGIDHRIICDNAAAQLMRRGEVQRIFVGSDRIGVNGDFANKIGTYSLAVLAHYHRVPFYVVAPCSTIDPSCPNGRAIPIEQRDAAEVRGVSGSFGSCRWAPEQSPAENPAFDVTPAELVTAWILDTGVFGRESIGAAGWWEKDGKRDE</sequence>
<dbReference type="EMBL" id="FQXS01000031">
    <property type="protein sequence ID" value="SHI08911.1"/>
    <property type="molecule type" value="Genomic_DNA"/>
</dbReference>
<evidence type="ECO:0000256" key="1">
    <source>
        <dbReference type="ARBA" id="ARBA00022605"/>
    </source>
</evidence>
<accession>A0A1M5Y9Z6</accession>
<evidence type="ECO:0000313" key="5">
    <source>
        <dbReference type="Proteomes" id="UP000184139"/>
    </source>
</evidence>
<dbReference type="GO" id="GO:0046523">
    <property type="term" value="F:S-methyl-5-thioribose-1-phosphate isomerase activity"/>
    <property type="evidence" value="ECO:0007669"/>
    <property type="project" value="UniProtKB-UniRule"/>
</dbReference>
<dbReference type="InterPro" id="IPR042529">
    <property type="entry name" value="IF_2B-like_C"/>
</dbReference>
<dbReference type="AlphaFoldDB" id="A0A1M5Y9Z6"/>
<organism evidence="4 5">
    <name type="scientific">Desulfofustis glycolicus DSM 9705</name>
    <dbReference type="NCBI Taxonomy" id="1121409"/>
    <lineage>
        <taxon>Bacteria</taxon>
        <taxon>Pseudomonadati</taxon>
        <taxon>Thermodesulfobacteriota</taxon>
        <taxon>Desulfobulbia</taxon>
        <taxon>Desulfobulbales</taxon>
        <taxon>Desulfocapsaceae</taxon>
        <taxon>Desulfofustis</taxon>
    </lineage>
</organism>
<keyword evidence="5" id="KW-1185">Reference proteome</keyword>
<dbReference type="InterPro" id="IPR005251">
    <property type="entry name" value="IF-M1Pi"/>
</dbReference>
<keyword evidence="1 3" id="KW-0028">Amino-acid biosynthesis</keyword>
<keyword evidence="2 3" id="KW-0413">Isomerase</keyword>
<dbReference type="PANTHER" id="PTHR43475:SF1">
    <property type="entry name" value="METHYLTHIORIBOSE-1-PHOSPHATE ISOMERASE"/>
    <property type="match status" value="1"/>
</dbReference>
<reference evidence="4 5" key="1">
    <citation type="submission" date="2016-11" db="EMBL/GenBank/DDBJ databases">
        <authorList>
            <person name="Jaros S."/>
            <person name="Januszkiewicz K."/>
            <person name="Wedrychowicz H."/>
        </authorList>
    </citation>
    <scope>NUCLEOTIDE SEQUENCE [LARGE SCALE GENOMIC DNA]</scope>
    <source>
        <strain evidence="4 5">DSM 9705</strain>
    </source>
</reference>
<dbReference type="EC" id="5.3.1.23" evidence="3"/>
<dbReference type="RefSeq" id="WP_073378568.1">
    <property type="nucleotide sequence ID" value="NZ_FQXS01000031.1"/>
</dbReference>
<dbReference type="InterPro" id="IPR000649">
    <property type="entry name" value="IF-2B-related"/>
</dbReference>
<proteinExistence type="inferred from homology"/>
<dbReference type="Gene3D" id="1.20.120.420">
    <property type="entry name" value="translation initiation factor eif-2b, domain 1"/>
    <property type="match status" value="1"/>
</dbReference>
<dbReference type="NCBIfam" id="NF004326">
    <property type="entry name" value="PRK05720.1"/>
    <property type="match status" value="1"/>
</dbReference>
<comment type="similarity">
    <text evidence="3">Belongs to the EIF-2B alpha/beta/delta subunits family. MtnA subfamily.</text>
</comment>
<feature type="binding site" evidence="3">
    <location>
        <position position="187"/>
    </location>
    <ligand>
        <name>substrate</name>
    </ligand>
</feature>
<gene>
    <name evidence="3" type="primary">mtnA</name>
    <name evidence="4" type="ORF">SAMN02745124_03781</name>
</gene>
<feature type="binding site" evidence="3">
    <location>
        <position position="86"/>
    </location>
    <ligand>
        <name>substrate</name>
    </ligand>
</feature>
<dbReference type="OrthoDB" id="9803436at2"/>
<dbReference type="Gene3D" id="3.40.50.10470">
    <property type="entry name" value="Translation initiation factor eif-2b, domain 2"/>
    <property type="match status" value="1"/>
</dbReference>
<dbReference type="UniPathway" id="UPA00904">
    <property type="reaction ID" value="UER00874"/>
</dbReference>
<dbReference type="SUPFAM" id="SSF100950">
    <property type="entry name" value="NagB/RpiA/CoA transferase-like"/>
    <property type="match status" value="1"/>
</dbReference>